<evidence type="ECO:0000313" key="1">
    <source>
        <dbReference type="EMBL" id="MCP2729110.1"/>
    </source>
</evidence>
<dbReference type="RefSeq" id="WP_254011899.1">
    <property type="nucleotide sequence ID" value="NZ_JAMZMM010000093.1"/>
</dbReference>
<dbReference type="EMBL" id="JAMZMM010000093">
    <property type="protein sequence ID" value="MCP2729110.1"/>
    <property type="molecule type" value="Genomic_DNA"/>
</dbReference>
<dbReference type="Proteomes" id="UP001204953">
    <property type="component" value="Unassembled WGS sequence"/>
</dbReference>
<gene>
    <name evidence="1" type="ORF">NJ959_11645</name>
</gene>
<proteinExistence type="predicted"/>
<keyword evidence="2" id="KW-1185">Reference proteome</keyword>
<reference evidence="1" key="1">
    <citation type="submission" date="2022-06" db="EMBL/GenBank/DDBJ databases">
        <title>New cyanobacteria of genus Symplocastrum in benthos of Lake Baikal.</title>
        <authorList>
            <person name="Sorokovikova E."/>
            <person name="Tikhonova I."/>
            <person name="Krasnopeev A."/>
            <person name="Evseev P."/>
            <person name="Gladkikh A."/>
            <person name="Belykh O."/>
        </authorList>
    </citation>
    <scope>NUCLEOTIDE SEQUENCE</scope>
    <source>
        <strain evidence="1">BBK-W-15</strain>
    </source>
</reference>
<dbReference type="AlphaFoldDB" id="A0AAE3GR02"/>
<comment type="caution">
    <text evidence="1">The sequence shown here is derived from an EMBL/GenBank/DDBJ whole genome shotgun (WGS) entry which is preliminary data.</text>
</comment>
<name>A0AAE3GR02_9CYAN</name>
<organism evidence="1 2">
    <name type="scientific">Limnofasciculus baicalensis BBK-W-15</name>
    <dbReference type="NCBI Taxonomy" id="2699891"/>
    <lineage>
        <taxon>Bacteria</taxon>
        <taxon>Bacillati</taxon>
        <taxon>Cyanobacteriota</taxon>
        <taxon>Cyanophyceae</taxon>
        <taxon>Coleofasciculales</taxon>
        <taxon>Coleofasciculaceae</taxon>
        <taxon>Limnofasciculus</taxon>
        <taxon>Limnofasciculus baicalensis</taxon>
    </lineage>
</organism>
<sequence length="46" mass="5331">MTHQRTTIYQTTIRIVAVASIHPQVIILRRWQGLRSPLMTGKKNES</sequence>
<evidence type="ECO:0000313" key="2">
    <source>
        <dbReference type="Proteomes" id="UP001204953"/>
    </source>
</evidence>
<accession>A0AAE3GR02</accession>
<protein>
    <submittedName>
        <fullName evidence="1">Uncharacterized protein</fullName>
    </submittedName>
</protein>